<dbReference type="InterPro" id="IPR025691">
    <property type="entry name" value="GspL_pp_dom"/>
</dbReference>
<evidence type="ECO:0000256" key="5">
    <source>
        <dbReference type="ARBA" id="ARBA00022519"/>
    </source>
</evidence>
<dbReference type="Gene3D" id="3.30.1360.100">
    <property type="entry name" value="General secretion pathway protein M, EpsM"/>
    <property type="match status" value="1"/>
</dbReference>
<sequence length="405" mass="44517">MSADLFLRLGSDADAPIHWLRAGRDGTVEAEGVSDDFGAIAEAARGCRVIGLVSGTDLLLTSVRVPTQSRQKLLRAIPYALEEQLAGDIDDAHFVLGSQHDGNWAVAVLQTTWVDRWLSLLDEHGLRPERLAPEILCLPEENDAWTVLVDKQGFQVRTGPQHGFGGDVENLEVLLEAAIEEHGEGRPAHLRVLADGVDPELPTDILGAEIMLEPTRAGTLLVRGWHDQAPLDLLTGRYAPVGQGRNLWRPWIPVAVLFAIWVCLDTGLALLEQRQLQNDIAAVESRAMVAYQDLFPGAGNLDQARARVENRLRQVGARGDSDQEDMLDTLRLVGPVLANGTGFRLQGLSYRGGVLELEIETDTLQRLDQLQQELDRTDRIGAEVRSARSEEDAVQGRMVVRRQGS</sequence>
<dbReference type="Pfam" id="PF12693">
    <property type="entry name" value="GspL_C"/>
    <property type="match status" value="1"/>
</dbReference>
<dbReference type="NCBIfam" id="TIGR01709">
    <property type="entry name" value="typeII_sec_gspL"/>
    <property type="match status" value="1"/>
</dbReference>
<evidence type="ECO:0000313" key="14">
    <source>
        <dbReference type="Proteomes" id="UP001205843"/>
    </source>
</evidence>
<keyword evidence="4" id="KW-1003">Cell membrane</keyword>
<evidence type="ECO:0000256" key="6">
    <source>
        <dbReference type="ARBA" id="ARBA00022692"/>
    </source>
</evidence>
<dbReference type="Pfam" id="PF05134">
    <property type="entry name" value="T2SSL"/>
    <property type="match status" value="1"/>
</dbReference>
<keyword evidence="9" id="KW-0472">Membrane</keyword>
<accession>A0AAE3KA35</accession>
<evidence type="ECO:0000256" key="9">
    <source>
        <dbReference type="ARBA" id="ARBA00023136"/>
    </source>
</evidence>
<keyword evidence="5" id="KW-0997">Cell inner membrane</keyword>
<keyword evidence="3 10" id="KW-0813">Transport</keyword>
<evidence type="ECO:0000259" key="12">
    <source>
        <dbReference type="Pfam" id="PF12693"/>
    </source>
</evidence>
<dbReference type="Proteomes" id="UP001205843">
    <property type="component" value="Unassembled WGS sequence"/>
</dbReference>
<keyword evidence="6" id="KW-0812">Transmembrane</keyword>
<reference evidence="13" key="1">
    <citation type="submission" date="2022-03" db="EMBL/GenBank/DDBJ databases">
        <title>Genomic Encyclopedia of Type Strains, Phase III (KMG-III): the genomes of soil and plant-associated and newly described type strains.</title>
        <authorList>
            <person name="Whitman W."/>
        </authorList>
    </citation>
    <scope>NUCLEOTIDE SEQUENCE</scope>
    <source>
        <strain evidence="13">ANL 6-2</strain>
    </source>
</reference>
<comment type="subcellular location">
    <subcellularLocation>
        <location evidence="1">Cell inner membrane</location>
        <topology evidence="1">Single-pass membrane protein</topology>
    </subcellularLocation>
</comment>
<gene>
    <name evidence="13" type="ORF">J2T57_000131</name>
</gene>
<dbReference type="GO" id="GO:0015628">
    <property type="term" value="P:protein secretion by the type II secretion system"/>
    <property type="evidence" value="ECO:0007669"/>
    <property type="project" value="InterPro"/>
</dbReference>
<evidence type="ECO:0000256" key="8">
    <source>
        <dbReference type="ARBA" id="ARBA00022989"/>
    </source>
</evidence>
<keyword evidence="7 10" id="KW-0653">Protein transport</keyword>
<dbReference type="EMBL" id="JALJXV010000001">
    <property type="protein sequence ID" value="MCP1673039.1"/>
    <property type="molecule type" value="Genomic_DNA"/>
</dbReference>
<evidence type="ECO:0000259" key="11">
    <source>
        <dbReference type="Pfam" id="PF05134"/>
    </source>
</evidence>
<dbReference type="RefSeq" id="WP_253472720.1">
    <property type="nucleotide sequence ID" value="NZ_JALJXV010000001.1"/>
</dbReference>
<protein>
    <recommendedName>
        <fullName evidence="10">Type II secretion system protein L</fullName>
        <shortName evidence="10">T2SS protein L</shortName>
    </recommendedName>
</protein>
<evidence type="ECO:0000256" key="1">
    <source>
        <dbReference type="ARBA" id="ARBA00004377"/>
    </source>
</evidence>
<dbReference type="SUPFAM" id="SSF53067">
    <property type="entry name" value="Actin-like ATPase domain"/>
    <property type="match status" value="1"/>
</dbReference>
<keyword evidence="8" id="KW-1133">Transmembrane helix</keyword>
<dbReference type="InterPro" id="IPR024230">
    <property type="entry name" value="GspL_cyto_dom"/>
</dbReference>
<dbReference type="AlphaFoldDB" id="A0AAE3KA35"/>
<dbReference type="CDD" id="cd24017">
    <property type="entry name" value="ASKHA_T2SSL_N"/>
    <property type="match status" value="1"/>
</dbReference>
<dbReference type="InterPro" id="IPR043129">
    <property type="entry name" value="ATPase_NBD"/>
</dbReference>
<dbReference type="Gene3D" id="3.30.420.380">
    <property type="match status" value="1"/>
</dbReference>
<evidence type="ECO:0000256" key="3">
    <source>
        <dbReference type="ARBA" id="ARBA00022448"/>
    </source>
</evidence>
<dbReference type="PIRSF" id="PIRSF015761">
    <property type="entry name" value="Protein_L"/>
    <property type="match status" value="1"/>
</dbReference>
<name>A0AAE3KA35_9GAMM</name>
<evidence type="ECO:0000256" key="7">
    <source>
        <dbReference type="ARBA" id="ARBA00022927"/>
    </source>
</evidence>
<evidence type="ECO:0000256" key="4">
    <source>
        <dbReference type="ARBA" id="ARBA00022475"/>
    </source>
</evidence>
<keyword evidence="14" id="KW-1185">Reference proteome</keyword>
<evidence type="ECO:0000256" key="2">
    <source>
        <dbReference type="ARBA" id="ARBA00005318"/>
    </source>
</evidence>
<dbReference type="GO" id="GO:0005886">
    <property type="term" value="C:plasma membrane"/>
    <property type="evidence" value="ECO:0007669"/>
    <property type="project" value="UniProtKB-SubCell"/>
</dbReference>
<evidence type="ECO:0000313" key="13">
    <source>
        <dbReference type="EMBL" id="MCP1673039.1"/>
    </source>
</evidence>
<evidence type="ECO:0000256" key="10">
    <source>
        <dbReference type="PIRNR" id="PIRNR015761"/>
    </source>
</evidence>
<dbReference type="InterPro" id="IPR007812">
    <property type="entry name" value="T2SS_protein-GspL"/>
</dbReference>
<organism evidence="13 14">
    <name type="scientific">Natronocella acetinitrilica</name>
    <dbReference type="NCBI Taxonomy" id="414046"/>
    <lineage>
        <taxon>Bacteria</taxon>
        <taxon>Pseudomonadati</taxon>
        <taxon>Pseudomonadota</taxon>
        <taxon>Gammaproteobacteria</taxon>
        <taxon>Chromatiales</taxon>
        <taxon>Ectothiorhodospiraceae</taxon>
        <taxon>Natronocella</taxon>
    </lineage>
</organism>
<feature type="domain" description="GspL cytoplasmic actin-ATPase-like" evidence="11">
    <location>
        <begin position="5"/>
        <end position="239"/>
    </location>
</feature>
<comment type="function">
    <text evidence="10">Inner membrane component of the type II secretion system required for the energy-dependent secretion of extracellular factors such as proteases and toxins from the periplasm.</text>
</comment>
<proteinExistence type="inferred from homology"/>
<feature type="domain" description="GspL periplasmic" evidence="12">
    <location>
        <begin position="247"/>
        <end position="403"/>
    </location>
</feature>
<comment type="similarity">
    <text evidence="2 10">Belongs to the GSP L family.</text>
</comment>
<dbReference type="GO" id="GO:0009276">
    <property type="term" value="C:Gram-negative-bacterium-type cell wall"/>
    <property type="evidence" value="ECO:0007669"/>
    <property type="project" value="InterPro"/>
</dbReference>
<dbReference type="GO" id="GO:0015627">
    <property type="term" value="C:type II protein secretion system complex"/>
    <property type="evidence" value="ECO:0007669"/>
    <property type="project" value="InterPro"/>
</dbReference>
<comment type="caution">
    <text evidence="13">The sequence shown here is derived from an EMBL/GenBank/DDBJ whole genome shotgun (WGS) entry which is preliminary data.</text>
</comment>